<evidence type="ECO:0008006" key="7">
    <source>
        <dbReference type="Google" id="ProtNLM"/>
    </source>
</evidence>
<dbReference type="Gene3D" id="2.130.10.10">
    <property type="entry name" value="YVTN repeat-like/Quinoprotein amine dehydrogenase"/>
    <property type="match status" value="1"/>
</dbReference>
<feature type="compositionally biased region" description="Polar residues" evidence="4">
    <location>
        <begin position="16"/>
        <end position="25"/>
    </location>
</feature>
<dbReference type="EMBL" id="JAEPQZ010000002">
    <property type="protein sequence ID" value="KAG2185028.1"/>
    <property type="molecule type" value="Genomic_DNA"/>
</dbReference>
<dbReference type="OrthoDB" id="3367at2759"/>
<dbReference type="PROSITE" id="PS50082">
    <property type="entry name" value="WD_REPEATS_2"/>
    <property type="match status" value="1"/>
</dbReference>
<dbReference type="PANTHER" id="PTHR14107:SF16">
    <property type="entry name" value="AT02583P"/>
    <property type="match status" value="1"/>
</dbReference>
<dbReference type="InterPro" id="IPR051362">
    <property type="entry name" value="WD_repeat_creC_regulators"/>
</dbReference>
<gene>
    <name evidence="5" type="ORF">INT43_000941</name>
</gene>
<evidence type="ECO:0000256" key="2">
    <source>
        <dbReference type="ARBA" id="ARBA00022737"/>
    </source>
</evidence>
<proteinExistence type="predicted"/>
<name>A0A8H7Q340_MORIS</name>
<dbReference type="InterPro" id="IPR015943">
    <property type="entry name" value="WD40/YVTN_repeat-like_dom_sf"/>
</dbReference>
<protein>
    <recommendedName>
        <fullName evidence="7">Catabolite repression protein creC</fullName>
    </recommendedName>
</protein>
<evidence type="ECO:0000313" key="5">
    <source>
        <dbReference type="EMBL" id="KAG2185028.1"/>
    </source>
</evidence>
<keyword evidence="6" id="KW-1185">Reference proteome</keyword>
<feature type="compositionally biased region" description="Low complexity" evidence="4">
    <location>
        <begin position="88"/>
        <end position="114"/>
    </location>
</feature>
<evidence type="ECO:0000256" key="4">
    <source>
        <dbReference type="SAM" id="MobiDB-lite"/>
    </source>
</evidence>
<accession>A0A8H7Q340</accession>
<dbReference type="Pfam" id="PF00400">
    <property type="entry name" value="WD40"/>
    <property type="match status" value="1"/>
</dbReference>
<dbReference type="GO" id="GO:0051286">
    <property type="term" value="C:cell tip"/>
    <property type="evidence" value="ECO:0007669"/>
    <property type="project" value="TreeGrafter"/>
</dbReference>
<keyword evidence="2" id="KW-0677">Repeat</keyword>
<evidence type="ECO:0000313" key="6">
    <source>
        <dbReference type="Proteomes" id="UP000654370"/>
    </source>
</evidence>
<feature type="region of interest" description="Disordered" evidence="4">
    <location>
        <begin position="85"/>
        <end position="178"/>
    </location>
</feature>
<dbReference type="InterPro" id="IPR036322">
    <property type="entry name" value="WD40_repeat_dom_sf"/>
</dbReference>
<organism evidence="5 6">
    <name type="scientific">Mortierella isabellina</name>
    <name type="common">Filamentous fungus</name>
    <name type="synonym">Umbelopsis isabellina</name>
    <dbReference type="NCBI Taxonomy" id="91625"/>
    <lineage>
        <taxon>Eukaryota</taxon>
        <taxon>Fungi</taxon>
        <taxon>Fungi incertae sedis</taxon>
        <taxon>Mucoromycota</taxon>
        <taxon>Mucoromycotina</taxon>
        <taxon>Umbelopsidomycetes</taxon>
        <taxon>Umbelopsidales</taxon>
        <taxon>Umbelopsidaceae</taxon>
        <taxon>Umbelopsis</taxon>
    </lineage>
</organism>
<dbReference type="PROSITE" id="PS50294">
    <property type="entry name" value="WD_REPEATS_REGION"/>
    <property type="match status" value="1"/>
</dbReference>
<dbReference type="AlphaFoldDB" id="A0A8H7Q340"/>
<evidence type="ECO:0000256" key="1">
    <source>
        <dbReference type="ARBA" id="ARBA00022574"/>
    </source>
</evidence>
<reference evidence="5" key="1">
    <citation type="submission" date="2020-12" db="EMBL/GenBank/DDBJ databases">
        <title>Metabolic potential, ecology and presence of endohyphal bacteria is reflected in genomic diversity of Mucoromycotina.</title>
        <authorList>
            <person name="Muszewska A."/>
            <person name="Okrasinska A."/>
            <person name="Steczkiewicz K."/>
            <person name="Drgas O."/>
            <person name="Orlowska M."/>
            <person name="Perlinska-Lenart U."/>
            <person name="Aleksandrzak-Piekarczyk T."/>
            <person name="Szatraj K."/>
            <person name="Zielenkiewicz U."/>
            <person name="Pilsyk S."/>
            <person name="Malc E."/>
            <person name="Mieczkowski P."/>
            <person name="Kruszewska J.S."/>
            <person name="Biernat P."/>
            <person name="Pawlowska J."/>
        </authorList>
    </citation>
    <scope>NUCLEOTIDE SEQUENCE</scope>
    <source>
        <strain evidence="5">WA0000067209</strain>
    </source>
</reference>
<feature type="region of interest" description="Disordered" evidence="4">
    <location>
        <begin position="14"/>
        <end position="39"/>
    </location>
</feature>
<dbReference type="PANTHER" id="PTHR14107">
    <property type="entry name" value="WD REPEAT PROTEIN"/>
    <property type="match status" value="1"/>
</dbReference>
<feature type="repeat" description="WD" evidence="3">
    <location>
        <begin position="465"/>
        <end position="506"/>
    </location>
</feature>
<comment type="caution">
    <text evidence="5">The sequence shown here is derived from an EMBL/GenBank/DDBJ whole genome shotgun (WGS) entry which is preliminary data.</text>
</comment>
<dbReference type="GO" id="GO:0032153">
    <property type="term" value="C:cell division site"/>
    <property type="evidence" value="ECO:0007669"/>
    <property type="project" value="TreeGrafter"/>
</dbReference>
<dbReference type="GO" id="GO:0005634">
    <property type="term" value="C:nucleus"/>
    <property type="evidence" value="ECO:0007669"/>
    <property type="project" value="TreeGrafter"/>
</dbReference>
<dbReference type="Proteomes" id="UP000654370">
    <property type="component" value="Unassembled WGS sequence"/>
</dbReference>
<dbReference type="SUPFAM" id="SSF50978">
    <property type="entry name" value="WD40 repeat-like"/>
    <property type="match status" value="1"/>
</dbReference>
<evidence type="ECO:0000256" key="3">
    <source>
        <dbReference type="PROSITE-ProRule" id="PRU00221"/>
    </source>
</evidence>
<dbReference type="GO" id="GO:0045013">
    <property type="term" value="P:carbon catabolite repression of transcription"/>
    <property type="evidence" value="ECO:0007669"/>
    <property type="project" value="TreeGrafter"/>
</dbReference>
<sequence length="645" mass="70839">MGDFPGPGAATLALSRKQSTDTPQITFRPPPFPASNPDHQCQEFFAPEGRYELCHEILFDSLLPNYNIGTTASLVSIKYKDTVNNSKSDTNNLYSNSSSTNTSETVAASNSAESNDSDDEFTASSSPVASTNNGGKQMNALRRKFSLTVTSSSEPPPSPVPRQMTSIEGGVINNPNPTSTLSFLTRAHTLSGNGKAPRKPKSSITKSNSSFVQRIITNDQLAKILIARTSDDTNLFYNCGTSFIWMDAAGQPKEPLSRIIFARSYPTVHDINMLTRGADHLDIIIGFSTGDILWFDPLSNKYARINKAGVINASAVTCIKWLPGSENLFMASFHDGCCMLFDKEREDSGGVFTLDTHTTNGLGNGPAILLGNAKLRHGSGLHHSIIEGLQEDLTSYPSLLPYRLKVSKPNVKASHKCNPVSHWSVSKKPVHAFAFSPDFQHVAIVGLDGRLRIVDFLTEKLQDIYQTYYGGLICVAWSPDGRYILTGGQDDLVTIWAFREQRIVARCQGHTSWVSELEALVMSVAFDSHRCDENVYRFGSVGEDAKLILWDFSVSALHRPKTQKQSRHRGASVSSFSNPVLGPGSGFHDRPPTLHPALEKNQVAFLQPAMVQTIHADPLIGLYFREDAVVTTDRRGRVTVWKRPS</sequence>
<dbReference type="SMART" id="SM00320">
    <property type="entry name" value="WD40"/>
    <property type="match status" value="4"/>
</dbReference>
<feature type="compositionally biased region" description="Polar residues" evidence="4">
    <location>
        <begin position="122"/>
        <end position="136"/>
    </location>
</feature>
<keyword evidence="1 3" id="KW-0853">WD repeat</keyword>
<dbReference type="InterPro" id="IPR001680">
    <property type="entry name" value="WD40_rpt"/>
</dbReference>